<comment type="caution">
    <text evidence="1">The sequence shown here is derived from an EMBL/GenBank/DDBJ whole genome shotgun (WGS) entry which is preliminary data.</text>
</comment>
<gene>
    <name evidence="1" type="ORF">ELY33_15540</name>
</gene>
<dbReference type="AlphaFoldDB" id="A0A433KFD8"/>
<sequence>MALSPWHVAARLSFDDVAALLTGFDISLAKTGNIFDHEIKEYKEWCRVIICAAKDGYLTPYHVEVLHKEFQQDLYPTTVDEETGDEEFLLSVTDTWWVDWRHGDVPWQTNANEDIRITIERQEVCRWLRASGIKDDDIPEALRVMPAGKNASESENDELHPRREATYQRIIAALMALQYGYREIRQPYEVADELLDDLKLSDIRAPASRNTLGPILNRMLPVQKADLD</sequence>
<protein>
    <submittedName>
        <fullName evidence="1">Uncharacterized protein</fullName>
    </submittedName>
</protein>
<dbReference type="EMBL" id="RZHG01000028">
    <property type="protein sequence ID" value="RUR27312.1"/>
    <property type="molecule type" value="Genomic_DNA"/>
</dbReference>
<dbReference type="RefSeq" id="WP_126948813.1">
    <property type="nucleotide sequence ID" value="NZ_RZHG01000028.1"/>
</dbReference>
<proteinExistence type="predicted"/>
<accession>A0A433KFD8</accession>
<reference evidence="1 2" key="1">
    <citation type="submission" date="2018-12" db="EMBL/GenBank/DDBJ databases">
        <title>three novel Halomonas strain isolated from plants.</title>
        <authorList>
            <person name="Sun C."/>
        </authorList>
    </citation>
    <scope>NUCLEOTIDE SEQUENCE [LARGE SCALE GENOMIC DNA]</scope>
    <source>
        <strain evidence="1 2">DSM 19434</strain>
    </source>
</reference>
<organism evidence="1 2">
    <name type="scientific">Vreelandella andesensis</name>
    <dbReference type="NCBI Taxonomy" id="447567"/>
    <lineage>
        <taxon>Bacteria</taxon>
        <taxon>Pseudomonadati</taxon>
        <taxon>Pseudomonadota</taxon>
        <taxon>Gammaproteobacteria</taxon>
        <taxon>Oceanospirillales</taxon>
        <taxon>Halomonadaceae</taxon>
        <taxon>Vreelandella</taxon>
    </lineage>
</organism>
<evidence type="ECO:0000313" key="1">
    <source>
        <dbReference type="EMBL" id="RUR27312.1"/>
    </source>
</evidence>
<name>A0A433KFD8_9GAMM</name>
<evidence type="ECO:0000313" key="2">
    <source>
        <dbReference type="Proteomes" id="UP000287336"/>
    </source>
</evidence>
<dbReference type="Proteomes" id="UP000287336">
    <property type="component" value="Unassembled WGS sequence"/>
</dbReference>
<dbReference type="OrthoDB" id="6167195at2"/>
<keyword evidence="2" id="KW-1185">Reference proteome</keyword>